<feature type="coiled-coil region" evidence="1">
    <location>
        <begin position="660"/>
        <end position="712"/>
    </location>
</feature>
<dbReference type="GO" id="GO:0000922">
    <property type="term" value="C:spindle pole"/>
    <property type="evidence" value="ECO:0007669"/>
    <property type="project" value="InterPro"/>
</dbReference>
<feature type="region of interest" description="Disordered" evidence="2">
    <location>
        <begin position="158"/>
        <end position="195"/>
    </location>
</feature>
<protein>
    <submittedName>
        <fullName evidence="4">CEP95</fullName>
    </submittedName>
</protein>
<evidence type="ECO:0000256" key="2">
    <source>
        <dbReference type="SAM" id="MobiDB-lite"/>
    </source>
</evidence>
<sequence>MGPKPAELSSEDRRIVSQANTLLEQLNAGSPIGCVEDINSQVYVTLFEGLCGEKLNGIIRTSVTTEDEIHNVQTVIDTLAADVLHTSLLHINGRDVVNSNRESVLNLLEILSGLLEYIFNKIESDLSTDNEEGEGLDDDPDALQRDMIDKILEKELNRTSDTITSSPERRDIKKSSVYWDEEPDVSRRSAKSGSETDDLIALGHESPTGLIDTITSISRGNDSTNELIREGENIERRMATRVTSVEEDIAQHRRELGLNKREEHLPEPAVNRYYQTTVPQTASEEKDDLFRRRSRVDTYKTLDSMVEETAALARAAVDASPSRARSILQSLDNDYNQAKQLAQRARLASPEIEPVSTRRNPLLSDIPKGISPTKKPRSPVRMTEQEIVSDPDSPDRGKRKVSFMVDRSDSSPSFTAQDWKSGRPIKSAWDDSSSYTEHSKTAYKPPKTRKDYGSYLDYGGDRENLSYDDRLKKKFHEIIDDVLSEDERLPPRYKSRSDQHRVRSEKLVGKSKGTYNVVDAQKLLKKERETSKKKMDFLQKIYKEDLDEMALEADEGLDMDRKAAKQTENEYKKKVLIAPQKKIAPKTKTTGASKKPAASKHMVSSKAKKKTSPGLIPPGKTQMHIKDDEDILPMLLKEFPHLHLSMHTWHELWRKGIHQIEQVTRANQEMRRKKSKAKTDLEEAQRRQEIMVNIMKKEIEHSQRMKEIQERQKQTVATRNGFHEQRMQSARSRKYYDDYQVRMRSKMMKRRTREEMIFRKLFKDGLEIQKDRIKDLRKYAKEQREKQATKQRNEVESLENYYRDQFDMLAENITSERKEIMVRDKAQQKVLEGMKKELRKKMEKEIKDLQSQLVRDDDDAYFRQLDADRVIHNLQMAKYHVTNV</sequence>
<dbReference type="PANTHER" id="PTHR22545:SF0">
    <property type="entry name" value="CENTROSOMAL PROTEIN OF 95 KDA"/>
    <property type="match status" value="1"/>
</dbReference>
<dbReference type="Pfam" id="PF19016">
    <property type="entry name" value="DUF5745"/>
    <property type="match status" value="1"/>
</dbReference>
<dbReference type="InterPro" id="IPR044039">
    <property type="entry name" value="DUF5745"/>
</dbReference>
<dbReference type="GO" id="GO:0005813">
    <property type="term" value="C:centrosome"/>
    <property type="evidence" value="ECO:0007669"/>
    <property type="project" value="InterPro"/>
</dbReference>
<keyword evidence="5" id="KW-1185">Reference proteome</keyword>
<dbReference type="InterPro" id="IPR036872">
    <property type="entry name" value="CH_dom_sf"/>
</dbReference>
<dbReference type="Proteomes" id="UP000507470">
    <property type="component" value="Unassembled WGS sequence"/>
</dbReference>
<feature type="region of interest" description="Disordered" evidence="2">
    <location>
        <begin position="583"/>
        <end position="623"/>
    </location>
</feature>
<dbReference type="OrthoDB" id="545730at2759"/>
<accession>A0A6J8DGM0</accession>
<keyword evidence="1" id="KW-0175">Coiled coil</keyword>
<name>A0A6J8DGM0_MYTCO</name>
<dbReference type="EMBL" id="CACVKT020007423">
    <property type="protein sequence ID" value="CAC5407788.1"/>
    <property type="molecule type" value="Genomic_DNA"/>
</dbReference>
<evidence type="ECO:0000259" key="3">
    <source>
        <dbReference type="Pfam" id="PF19016"/>
    </source>
</evidence>
<evidence type="ECO:0000313" key="4">
    <source>
        <dbReference type="EMBL" id="CAC5407788.1"/>
    </source>
</evidence>
<proteinExistence type="predicted"/>
<evidence type="ECO:0000256" key="1">
    <source>
        <dbReference type="SAM" id="Coils"/>
    </source>
</evidence>
<dbReference type="PANTHER" id="PTHR22545">
    <property type="entry name" value="CENTROSOMAL PROTEIN OF 95 KDA"/>
    <property type="match status" value="1"/>
</dbReference>
<reference evidence="4 5" key="1">
    <citation type="submission" date="2020-06" db="EMBL/GenBank/DDBJ databases">
        <authorList>
            <person name="Li R."/>
            <person name="Bekaert M."/>
        </authorList>
    </citation>
    <scope>NUCLEOTIDE SEQUENCE [LARGE SCALE GENOMIC DNA]</scope>
    <source>
        <strain evidence="5">wild</strain>
    </source>
</reference>
<dbReference type="InterPro" id="IPR026619">
    <property type="entry name" value="CEP95"/>
</dbReference>
<feature type="domain" description="DUF5745" evidence="3">
    <location>
        <begin position="58"/>
        <end position="114"/>
    </location>
</feature>
<dbReference type="Gene3D" id="1.10.418.10">
    <property type="entry name" value="Calponin-like domain"/>
    <property type="match status" value="1"/>
</dbReference>
<evidence type="ECO:0000313" key="5">
    <source>
        <dbReference type="Proteomes" id="UP000507470"/>
    </source>
</evidence>
<gene>
    <name evidence="4" type="ORF">MCOR_41228</name>
</gene>
<feature type="coiled-coil region" evidence="1">
    <location>
        <begin position="766"/>
        <end position="801"/>
    </location>
</feature>
<feature type="region of interest" description="Disordered" evidence="2">
    <location>
        <begin position="341"/>
        <end position="455"/>
    </location>
</feature>
<organism evidence="4 5">
    <name type="scientific">Mytilus coruscus</name>
    <name type="common">Sea mussel</name>
    <dbReference type="NCBI Taxonomy" id="42192"/>
    <lineage>
        <taxon>Eukaryota</taxon>
        <taxon>Metazoa</taxon>
        <taxon>Spiralia</taxon>
        <taxon>Lophotrochozoa</taxon>
        <taxon>Mollusca</taxon>
        <taxon>Bivalvia</taxon>
        <taxon>Autobranchia</taxon>
        <taxon>Pteriomorphia</taxon>
        <taxon>Mytilida</taxon>
        <taxon>Mytiloidea</taxon>
        <taxon>Mytilidae</taxon>
        <taxon>Mytilinae</taxon>
        <taxon>Mytilus</taxon>
    </lineage>
</organism>
<dbReference type="AlphaFoldDB" id="A0A6J8DGM0"/>